<dbReference type="PANTHER" id="PTHR10933:SF9">
    <property type="entry name" value="IMMUNOGLOBULIN-BINDING PROTEIN 1"/>
    <property type="match status" value="1"/>
</dbReference>
<dbReference type="PhylomeDB" id="A0A060SWH8"/>
<dbReference type="EMBL" id="HG937691">
    <property type="protein sequence ID" value="CDP33240.1"/>
    <property type="molecule type" value="Genomic_DNA"/>
</dbReference>
<dbReference type="PANTHER" id="PTHR10933">
    <property type="entry name" value="IMMUNOGLOBULIN-BINDING PROTEIN 1"/>
    <property type="match status" value="1"/>
</dbReference>
<dbReference type="GO" id="GO:0035303">
    <property type="term" value="P:regulation of dephosphorylation"/>
    <property type="evidence" value="ECO:0007669"/>
    <property type="project" value="TreeGrafter"/>
</dbReference>
<feature type="region of interest" description="Disordered" evidence="1">
    <location>
        <begin position="301"/>
        <end position="349"/>
    </location>
</feature>
<dbReference type="AlphaFoldDB" id="A0A060SWH8"/>
<dbReference type="InterPro" id="IPR007304">
    <property type="entry name" value="TAP46-like"/>
</dbReference>
<dbReference type="Pfam" id="PF04177">
    <property type="entry name" value="TAP42"/>
    <property type="match status" value="1"/>
</dbReference>
<feature type="compositionally biased region" description="Polar residues" evidence="1">
    <location>
        <begin position="214"/>
        <end position="225"/>
    </location>
</feature>
<protein>
    <submittedName>
        <fullName evidence="2">ARAD1A04994p</fullName>
    </submittedName>
</protein>
<dbReference type="GO" id="GO:0051721">
    <property type="term" value="F:protein phosphatase 2A binding"/>
    <property type="evidence" value="ECO:0007669"/>
    <property type="project" value="TreeGrafter"/>
</dbReference>
<evidence type="ECO:0000313" key="2">
    <source>
        <dbReference type="EMBL" id="CDP33240.1"/>
    </source>
</evidence>
<dbReference type="GO" id="GO:0005829">
    <property type="term" value="C:cytosol"/>
    <property type="evidence" value="ECO:0007669"/>
    <property type="project" value="TreeGrafter"/>
</dbReference>
<dbReference type="InterPro" id="IPR038511">
    <property type="entry name" value="TAP42/TAP46-like_sf"/>
</dbReference>
<feature type="region of interest" description="Disordered" evidence="1">
    <location>
        <begin position="214"/>
        <end position="251"/>
    </location>
</feature>
<reference evidence="2" key="1">
    <citation type="submission" date="2014-02" db="EMBL/GenBank/DDBJ databases">
        <authorList>
            <person name="Genoscope - CEA"/>
        </authorList>
    </citation>
    <scope>NUCLEOTIDE SEQUENCE</scope>
    <source>
        <strain evidence="2">LS3</strain>
    </source>
</reference>
<accession>A0A060SWH8</accession>
<name>A0A060SWH8_BLAAD</name>
<evidence type="ECO:0000256" key="1">
    <source>
        <dbReference type="SAM" id="MobiDB-lite"/>
    </source>
</evidence>
<organism evidence="2">
    <name type="scientific">Blastobotrys adeninivorans</name>
    <name type="common">Yeast</name>
    <name type="synonym">Arxula adeninivorans</name>
    <dbReference type="NCBI Taxonomy" id="409370"/>
    <lineage>
        <taxon>Eukaryota</taxon>
        <taxon>Fungi</taxon>
        <taxon>Dikarya</taxon>
        <taxon>Ascomycota</taxon>
        <taxon>Saccharomycotina</taxon>
        <taxon>Dipodascomycetes</taxon>
        <taxon>Dipodascales</taxon>
        <taxon>Trichomonascaceae</taxon>
        <taxon>Blastobotrys</taxon>
    </lineage>
</organism>
<proteinExistence type="predicted"/>
<reference evidence="2" key="2">
    <citation type="submission" date="2014-06" db="EMBL/GenBank/DDBJ databases">
        <title>The complete genome of Blastobotrys (Arxula) adeninivorans LS3 - a yeast of biotechnological interest.</title>
        <authorList>
            <person name="Kunze G."/>
            <person name="Gaillardin C."/>
            <person name="Czernicka M."/>
            <person name="Durrens P."/>
            <person name="Martin T."/>
            <person name="Boer E."/>
            <person name="Gabaldon T."/>
            <person name="Cruz J."/>
            <person name="Talla E."/>
            <person name="Marck C."/>
            <person name="Goffeau A."/>
            <person name="Barbe V."/>
            <person name="Baret P."/>
            <person name="Baronian K."/>
            <person name="Beier S."/>
            <person name="Bleykasten C."/>
            <person name="Bode R."/>
            <person name="Casaregola S."/>
            <person name="Despons L."/>
            <person name="Fairhead C."/>
            <person name="Giersberg M."/>
            <person name="Gierski P."/>
            <person name="Hahnel U."/>
            <person name="Hartmann A."/>
            <person name="Jankowska D."/>
            <person name="Jubin C."/>
            <person name="Jung P."/>
            <person name="Lafontaine I."/>
            <person name="Leh-Louis V."/>
            <person name="Lemaire M."/>
            <person name="Marcet-Houben M."/>
            <person name="Mascher M."/>
            <person name="Morel G."/>
            <person name="Richard G.-F."/>
            <person name="Riechen J."/>
            <person name="Sacerdot C."/>
            <person name="Sarkar A."/>
            <person name="Savel G."/>
            <person name="Schacherer J."/>
            <person name="Sherman D."/>
            <person name="Straub M.-L."/>
            <person name="Stein N."/>
            <person name="Thierry A."/>
            <person name="Trautwein-Schult A."/>
            <person name="Westhof E."/>
            <person name="Worch S."/>
            <person name="Dujon B."/>
            <person name="Souciet J.-L."/>
            <person name="Wincker P."/>
            <person name="Scholz U."/>
            <person name="Neuveglise N."/>
        </authorList>
    </citation>
    <scope>NUCLEOTIDE SEQUENCE</scope>
    <source>
        <strain evidence="2">LS3</strain>
    </source>
</reference>
<dbReference type="GO" id="GO:0009966">
    <property type="term" value="P:regulation of signal transduction"/>
    <property type="evidence" value="ECO:0007669"/>
    <property type="project" value="InterPro"/>
</dbReference>
<dbReference type="Gene3D" id="1.25.40.540">
    <property type="entry name" value="TAP42-like family"/>
    <property type="match status" value="1"/>
</dbReference>
<feature type="compositionally biased region" description="Basic and acidic residues" evidence="1">
    <location>
        <begin position="226"/>
        <end position="240"/>
    </location>
</feature>
<feature type="compositionally biased region" description="Basic and acidic residues" evidence="1">
    <location>
        <begin position="321"/>
        <end position="333"/>
    </location>
</feature>
<gene>
    <name evidence="2" type="ORF">GNLVRS02_ARAD1A04994g</name>
</gene>
<sequence length="349" mass="39441">MSLKEEFRKAVALENGLQESTLRRDSPEYQKKARETLTAFSRCGALVEQLALFSDNETTDDIATNDIVYLEVPFHVAKAYERIQGQGSVQDRLTALESAVTHYLAFLEALDNYKLLPKTFSSRLREALSKRASSPNYLDLLQSGDATARRSDKIERFKLEKSLKEKLQTVTEGERDEETTRASLFAVQGLNALSALSSLESMNMELQLLRNHANNPEQNTPQDAESQSRNESQESKKDYVPGKVDTPVTSGLLDRKTGKVLRPFTLVKSRDQIQNNVRGYGQYMPTMTVEEYLDEEIRQGRVLQGGEEQHESSDEDDEAKADEATYKARRWDEFVEANPRGSGNTINRG</sequence>